<dbReference type="AlphaFoldDB" id="A0A9P3EY93"/>
<reference evidence="1 2" key="1">
    <citation type="submission" date="2018-10" db="EMBL/GenBank/DDBJ databases">
        <title>Pan-genome distribution and transcriptional activeness of fungal secondary metabolism genes in Aspergillus section Fumigati.</title>
        <authorList>
            <person name="Takahashi H."/>
            <person name="Umemura M."/>
            <person name="Ninomiya A."/>
            <person name="Kusuya Y."/>
            <person name="Urayama S."/>
            <person name="Shimizu M."/>
            <person name="Watanabe A."/>
            <person name="Kamei K."/>
            <person name="Yaguchi T."/>
            <person name="Hagiwara D."/>
        </authorList>
    </citation>
    <scope>NUCLEOTIDE SEQUENCE [LARGE SCALE GENOMIC DNA]</scope>
    <source>
        <strain evidence="1 2">IFM 55266</strain>
    </source>
</reference>
<evidence type="ECO:0000313" key="2">
    <source>
        <dbReference type="Proteomes" id="UP001043456"/>
    </source>
</evidence>
<gene>
    <name evidence="1" type="ORF">Asppvi_009246</name>
</gene>
<dbReference type="OrthoDB" id="4779287at2759"/>
<dbReference type="RefSeq" id="XP_043161038.1">
    <property type="nucleotide sequence ID" value="XM_043305103.1"/>
</dbReference>
<accession>A0A9P3EY93</accession>
<dbReference type="GeneID" id="67007856"/>
<dbReference type="Proteomes" id="UP001043456">
    <property type="component" value="Unassembled WGS sequence"/>
</dbReference>
<protein>
    <submittedName>
        <fullName evidence="1">Uncharacterized protein</fullName>
    </submittedName>
</protein>
<keyword evidence="2" id="KW-1185">Reference proteome</keyword>
<sequence>MATYCGPGDYGNECWKARSGPKEKRCANSTLDLYFAVDFFCCDQDTKGFEVNSNDFVGINRFFFADDIVFNSTVNILIYHHNYIALSIIVHFNSDHNY</sequence>
<evidence type="ECO:0000313" key="1">
    <source>
        <dbReference type="EMBL" id="GIJ90292.1"/>
    </source>
</evidence>
<name>A0A9P3EY93_9EURO</name>
<comment type="caution">
    <text evidence="1">The sequence shown here is derived from an EMBL/GenBank/DDBJ whole genome shotgun (WGS) entry which is preliminary data.</text>
</comment>
<organism evidence="1 2">
    <name type="scientific">Aspergillus pseudoviridinutans</name>
    <dbReference type="NCBI Taxonomy" id="1517512"/>
    <lineage>
        <taxon>Eukaryota</taxon>
        <taxon>Fungi</taxon>
        <taxon>Dikarya</taxon>
        <taxon>Ascomycota</taxon>
        <taxon>Pezizomycotina</taxon>
        <taxon>Eurotiomycetes</taxon>
        <taxon>Eurotiomycetidae</taxon>
        <taxon>Eurotiales</taxon>
        <taxon>Aspergillaceae</taxon>
        <taxon>Aspergillus</taxon>
        <taxon>Aspergillus subgen. Fumigati</taxon>
    </lineage>
</organism>
<dbReference type="EMBL" id="BHVY01000006">
    <property type="protein sequence ID" value="GIJ90292.1"/>
    <property type="molecule type" value="Genomic_DNA"/>
</dbReference>
<proteinExistence type="predicted"/>